<keyword evidence="3 7" id="KW-0812">Transmembrane</keyword>
<sequence>MALHHPVYKRYASDPLFTRTITVCRQLLRQLLYRLLRALGVLLWLAAAGTAHAYTVEIQGAGQFSKLLDLHLDIRRHQDDPDISDEEWRRLAGITPQQIRELLATEGYFSPVVTAELLTEGDQRLARFRIEPGAPTTIETVDIRFHGAVVDAYPQRVERLRRQWGLKPGERFTQSAWSDAKNALLKGLLVRDYPAAAIRTSEARIEPEQRRATLVVEIDSGPAFTFGELQIEGLQRYSRAMIDGLNPIQPGERYSQEKLNELQSRLTDTGYFSSAFPSIDLDPAHPQHVPVKLNVAENQRKHLGLGLGFSTDTGAGVQVKWLDRNFLQRDWRLQTQLELNRETSLLDGALYLPARRNGWIPNFNARFERSTTAGEIIDKIRAGARMSTPSRIDERSAGIAFFADNQKLPDGSVNNRQALIAAYSYTRRRVDNLLTPRRGYVASLEFGAGPKGVVNEANIVRMAGRATWLAPLQRNWQSVLRGQIGQVLIADRTRVPGDLLFRTGGAQSVRGYGFETLGVQQGGAVVGGRVVAVASAELVYRITPQWGAAVFHDAGNAADSWRNFKFVHGSGIGARWRSPIGPVNLDLAYGHATSEPHLHFSVGYVF</sequence>
<feature type="domain" description="POTRA" evidence="8">
    <location>
        <begin position="224"/>
        <end position="298"/>
    </location>
</feature>
<keyword evidence="10" id="KW-1185">Reference proteome</keyword>
<dbReference type="Gene3D" id="3.10.20.310">
    <property type="entry name" value="membrane protein fhac"/>
    <property type="match status" value="2"/>
</dbReference>
<dbReference type="Pfam" id="PF07244">
    <property type="entry name" value="POTRA"/>
    <property type="match status" value="2"/>
</dbReference>
<evidence type="ECO:0000256" key="4">
    <source>
        <dbReference type="ARBA" id="ARBA00022729"/>
    </source>
</evidence>
<evidence type="ECO:0000256" key="3">
    <source>
        <dbReference type="ARBA" id="ARBA00022692"/>
    </source>
</evidence>
<dbReference type="GO" id="GO:0009306">
    <property type="term" value="P:protein secretion"/>
    <property type="evidence" value="ECO:0007669"/>
    <property type="project" value="TreeGrafter"/>
</dbReference>
<dbReference type="EMBL" id="QYUQ01000002">
    <property type="protein sequence ID" value="RJG04351.1"/>
    <property type="molecule type" value="Genomic_DNA"/>
</dbReference>
<dbReference type="Pfam" id="PF01103">
    <property type="entry name" value="Omp85"/>
    <property type="match status" value="1"/>
</dbReference>
<dbReference type="GO" id="GO:0097347">
    <property type="term" value="C:TAM protein secretion complex"/>
    <property type="evidence" value="ECO:0007669"/>
    <property type="project" value="TreeGrafter"/>
</dbReference>
<keyword evidence="7" id="KW-1133">Transmembrane helix</keyword>
<keyword evidence="4" id="KW-0732">Signal</keyword>
<dbReference type="AlphaFoldDB" id="A0A3A3G8P6"/>
<dbReference type="Gene3D" id="2.40.160.50">
    <property type="entry name" value="membrane protein fhac: a member of the omp85/tpsb transporter family"/>
    <property type="match status" value="1"/>
</dbReference>
<dbReference type="PROSITE" id="PS51779">
    <property type="entry name" value="POTRA"/>
    <property type="match status" value="1"/>
</dbReference>
<evidence type="ECO:0000256" key="1">
    <source>
        <dbReference type="ARBA" id="ARBA00004370"/>
    </source>
</evidence>
<dbReference type="GO" id="GO:0009279">
    <property type="term" value="C:cell outer membrane"/>
    <property type="evidence" value="ECO:0007669"/>
    <property type="project" value="TreeGrafter"/>
</dbReference>
<keyword evidence="6" id="KW-0998">Cell outer membrane</keyword>
<comment type="subcellular location">
    <subcellularLocation>
        <location evidence="1">Membrane</location>
    </subcellularLocation>
</comment>
<dbReference type="PANTHER" id="PTHR12815">
    <property type="entry name" value="SORTING AND ASSEMBLY MACHINERY SAMM50 PROTEIN FAMILY MEMBER"/>
    <property type="match status" value="1"/>
</dbReference>
<evidence type="ECO:0000256" key="7">
    <source>
        <dbReference type="SAM" id="Phobius"/>
    </source>
</evidence>
<dbReference type="InterPro" id="IPR039910">
    <property type="entry name" value="D15-like"/>
</dbReference>
<gene>
    <name evidence="9" type="ORF">D3878_10475</name>
</gene>
<comment type="caution">
    <text evidence="9">The sequence shown here is derived from an EMBL/GenBank/DDBJ whole genome shotgun (WGS) entry which is preliminary data.</text>
</comment>
<feature type="transmembrane region" description="Helical" evidence="7">
    <location>
        <begin position="35"/>
        <end position="54"/>
    </location>
</feature>
<dbReference type="InterPro" id="IPR010827">
    <property type="entry name" value="BamA/TamA_POTRA"/>
</dbReference>
<dbReference type="Proteomes" id="UP000266327">
    <property type="component" value="Unassembled WGS sequence"/>
</dbReference>
<dbReference type="PANTHER" id="PTHR12815:SF47">
    <property type="entry name" value="TRANSLOCATION AND ASSEMBLY MODULE SUBUNIT TAMA"/>
    <property type="match status" value="1"/>
</dbReference>
<keyword evidence="2" id="KW-1134">Transmembrane beta strand</keyword>
<evidence type="ECO:0000313" key="9">
    <source>
        <dbReference type="EMBL" id="RJG04351.1"/>
    </source>
</evidence>
<accession>A0A3A3G8P6</accession>
<dbReference type="InterPro" id="IPR000184">
    <property type="entry name" value="Bac_surfAg_D15"/>
</dbReference>
<evidence type="ECO:0000256" key="2">
    <source>
        <dbReference type="ARBA" id="ARBA00022452"/>
    </source>
</evidence>
<evidence type="ECO:0000259" key="8">
    <source>
        <dbReference type="PROSITE" id="PS51779"/>
    </source>
</evidence>
<evidence type="ECO:0000256" key="5">
    <source>
        <dbReference type="ARBA" id="ARBA00023136"/>
    </source>
</evidence>
<keyword evidence="5 7" id="KW-0472">Membrane</keyword>
<protein>
    <submittedName>
        <fullName evidence="9">Outer membrane protein assembly factor</fullName>
    </submittedName>
</protein>
<reference evidence="10" key="1">
    <citation type="submission" date="2018-09" db="EMBL/GenBank/DDBJ databases">
        <authorList>
            <person name="Zhu H."/>
        </authorList>
    </citation>
    <scope>NUCLEOTIDE SEQUENCE [LARGE SCALE GENOMIC DNA]</scope>
    <source>
        <strain evidence="10">K1S02-23</strain>
    </source>
</reference>
<evidence type="ECO:0000313" key="10">
    <source>
        <dbReference type="Proteomes" id="UP000266327"/>
    </source>
</evidence>
<organism evidence="9 10">
    <name type="scientific">Noviherbaspirillum sedimenti</name>
    <dbReference type="NCBI Taxonomy" id="2320865"/>
    <lineage>
        <taxon>Bacteria</taxon>
        <taxon>Pseudomonadati</taxon>
        <taxon>Pseudomonadota</taxon>
        <taxon>Betaproteobacteria</taxon>
        <taxon>Burkholderiales</taxon>
        <taxon>Oxalobacteraceae</taxon>
        <taxon>Noviherbaspirillum</taxon>
    </lineage>
</organism>
<dbReference type="InterPro" id="IPR034746">
    <property type="entry name" value="POTRA"/>
</dbReference>
<proteinExistence type="predicted"/>
<name>A0A3A3G8P6_9BURK</name>
<evidence type="ECO:0000256" key="6">
    <source>
        <dbReference type="ARBA" id="ARBA00023237"/>
    </source>
</evidence>
<dbReference type="OrthoDB" id="9769707at2"/>